<evidence type="ECO:0000313" key="4">
    <source>
        <dbReference type="Proteomes" id="UP000270468"/>
    </source>
</evidence>
<evidence type="ECO:0000256" key="2">
    <source>
        <dbReference type="SAM" id="Phobius"/>
    </source>
</evidence>
<sequence>MRAGNNEHGGALAMVLMIIVVFTVLGIGLLTMNISATKQFHKKGEQVQARHLAEMGVLHYKAEVGKTLKEYNESFKPDYVTYWKNNKKITEIDYEKSSKNYFIGLCKKTKKVNVIPESSTKGTYILEEEDMSQNQINKECERNYNLTDKPTEIVLAVESTGAIADVSKTIKARVTIVSTGDILGDEGSEYPVTSNPGGGEVITTTPPGKVFSTADEYEIAGAINIWSNLKWEFKNSLRIGGGTVGGDTSDNTSLSVWRDFISAGSLEVGRGHYDRTTLTVGGDFIVKGALTISQNSDSGTKISVGEDMHVEGHMSVNGTRCAVVYGNAYLKYKPTGISKVYVVGNTIIDNIDQGNQYKPPTNFDFSACPKPNTNPDPDPNPDPNPGPPVGKVYNWEIQPGVDAEYL</sequence>
<keyword evidence="2" id="KW-0472">Membrane</keyword>
<proteinExistence type="predicted"/>
<evidence type="ECO:0008006" key="5">
    <source>
        <dbReference type="Google" id="ProtNLM"/>
    </source>
</evidence>
<dbReference type="AlphaFoldDB" id="A0A3P5XWW5"/>
<feature type="region of interest" description="Disordered" evidence="1">
    <location>
        <begin position="353"/>
        <end position="394"/>
    </location>
</feature>
<dbReference type="RefSeq" id="WP_124071632.1">
    <property type="nucleotide sequence ID" value="NZ_CBCRXF010000002.1"/>
</dbReference>
<dbReference type="Proteomes" id="UP000270468">
    <property type="component" value="Unassembled WGS sequence"/>
</dbReference>
<feature type="transmembrane region" description="Helical" evidence="2">
    <location>
        <begin position="12"/>
        <end position="34"/>
    </location>
</feature>
<keyword evidence="2" id="KW-0812">Transmembrane</keyword>
<protein>
    <recommendedName>
        <fullName evidence="5">Type 4 fimbrial biogenesis protein PilX N-terminal domain-containing protein</fullName>
    </recommendedName>
</protein>
<accession>A0A3P5XWW5</accession>
<feature type="compositionally biased region" description="Pro residues" evidence="1">
    <location>
        <begin position="372"/>
        <end position="388"/>
    </location>
</feature>
<keyword evidence="4" id="KW-1185">Reference proteome</keyword>
<dbReference type="OrthoDB" id="2440656at2"/>
<evidence type="ECO:0000256" key="1">
    <source>
        <dbReference type="SAM" id="MobiDB-lite"/>
    </source>
</evidence>
<reference evidence="3 4" key="1">
    <citation type="submission" date="2018-11" db="EMBL/GenBank/DDBJ databases">
        <authorList>
            <person name="Criscuolo A."/>
        </authorList>
    </citation>
    <scope>NUCLEOTIDE SEQUENCE [LARGE SCALE GENOMIC DNA]</scope>
    <source>
        <strain evidence="3">ATB-66</strain>
    </source>
</reference>
<evidence type="ECO:0000313" key="3">
    <source>
        <dbReference type="EMBL" id="VDC32640.1"/>
    </source>
</evidence>
<keyword evidence="2" id="KW-1133">Transmembrane helix</keyword>
<organism evidence="3 4">
    <name type="scientific">Filibacter tadaridae</name>
    <dbReference type="NCBI Taxonomy" id="2483811"/>
    <lineage>
        <taxon>Bacteria</taxon>
        <taxon>Bacillati</taxon>
        <taxon>Bacillota</taxon>
        <taxon>Bacilli</taxon>
        <taxon>Bacillales</taxon>
        <taxon>Caryophanaceae</taxon>
        <taxon>Filibacter</taxon>
    </lineage>
</organism>
<gene>
    <name evidence="3" type="ORF">FILTAD_02839</name>
</gene>
<dbReference type="EMBL" id="UXAV01000044">
    <property type="protein sequence ID" value="VDC32640.1"/>
    <property type="molecule type" value="Genomic_DNA"/>
</dbReference>
<name>A0A3P5XWW5_9BACL</name>